<keyword evidence="2" id="KW-1133">Transmembrane helix</keyword>
<dbReference type="OrthoDB" id="3695687at2"/>
<evidence type="ECO:0000313" key="3">
    <source>
        <dbReference type="EMBL" id="CCH31261.1"/>
    </source>
</evidence>
<gene>
    <name evidence="3" type="ordered locus">BN6_39740</name>
</gene>
<dbReference type="BioCyc" id="SESP1179773:BN6_RS19230-MONOMER"/>
<keyword evidence="4" id="KW-1185">Reference proteome</keyword>
<evidence type="ECO:0000256" key="2">
    <source>
        <dbReference type="SAM" id="Phobius"/>
    </source>
</evidence>
<keyword evidence="2" id="KW-0472">Membrane</keyword>
<dbReference type="RefSeq" id="WP_015101373.1">
    <property type="nucleotide sequence ID" value="NC_019673.1"/>
</dbReference>
<evidence type="ECO:0000313" key="4">
    <source>
        <dbReference type="Proteomes" id="UP000006281"/>
    </source>
</evidence>
<name>K0JYP6_SACES</name>
<sequence length="311" mass="32943">MWEDEERLRATLRTEVDGPAPAARTDLADVLRRGRRRVLVRRAGAVAGALAVVGVVGGTVALSGLAARPAEPASGPDVTTTAPPPPWTTLDRAARQPYGTFSPAFSAPPPVDREVKAVPQCDLAFPGPEVSWLHPEPGAAVQNAWSTTTGQVAAPGRASPVHSHLFPANLAKRPDSVDGHTRWIDLTDDRGTGSVSLERGSASVPPQAAADAELWAQGNCLPPRRMVRPNGVLLQLYPVRVSEPFQSLTQELRVYAPSGEVYSISLRNFGSPDFRPQADGRAFDRTGPGRETLPLSEDGLTAIGIAVADAL</sequence>
<reference evidence="3 4" key="1">
    <citation type="journal article" date="2012" name="BMC Genomics">
        <title>Complete genome sequence of Saccharothrix espanaensis DSM 44229T and comparison to the other completely sequenced Pseudonocardiaceae.</title>
        <authorList>
            <person name="Strobel T."/>
            <person name="Al-Dilaimi A."/>
            <person name="Blom J."/>
            <person name="Gessner A."/>
            <person name="Kalinowski J."/>
            <person name="Luzhetska M."/>
            <person name="Puhler A."/>
            <person name="Szczepanowski R."/>
            <person name="Bechthold A."/>
            <person name="Ruckert C."/>
        </authorList>
    </citation>
    <scope>NUCLEOTIDE SEQUENCE [LARGE SCALE GENOMIC DNA]</scope>
    <source>
        <strain evidence="4">ATCC 51144 / DSM 44229 / JCM 9112 / NBRC 15066 / NRRL 15764</strain>
    </source>
</reference>
<dbReference type="KEGG" id="sesp:BN6_39740"/>
<keyword evidence="2" id="KW-0812">Transmembrane</keyword>
<evidence type="ECO:0000256" key="1">
    <source>
        <dbReference type="SAM" id="MobiDB-lite"/>
    </source>
</evidence>
<organism evidence="3 4">
    <name type="scientific">Saccharothrix espanaensis (strain ATCC 51144 / DSM 44229 / JCM 9112 / NBRC 15066 / NRRL 15764)</name>
    <dbReference type="NCBI Taxonomy" id="1179773"/>
    <lineage>
        <taxon>Bacteria</taxon>
        <taxon>Bacillati</taxon>
        <taxon>Actinomycetota</taxon>
        <taxon>Actinomycetes</taxon>
        <taxon>Pseudonocardiales</taxon>
        <taxon>Pseudonocardiaceae</taxon>
        <taxon>Saccharothrix</taxon>
    </lineage>
</organism>
<feature type="region of interest" description="Disordered" evidence="1">
    <location>
        <begin position="68"/>
        <end position="92"/>
    </location>
</feature>
<dbReference type="Proteomes" id="UP000006281">
    <property type="component" value="Chromosome"/>
</dbReference>
<dbReference type="EMBL" id="HE804045">
    <property type="protein sequence ID" value="CCH31261.1"/>
    <property type="molecule type" value="Genomic_DNA"/>
</dbReference>
<dbReference type="PATRIC" id="fig|1179773.3.peg.3976"/>
<accession>K0JYP6</accession>
<feature type="transmembrane region" description="Helical" evidence="2">
    <location>
        <begin position="43"/>
        <end position="66"/>
    </location>
</feature>
<dbReference type="HOGENOM" id="CLU_887492_0_0_11"/>
<proteinExistence type="predicted"/>
<dbReference type="eggNOG" id="ENOG5031TUX">
    <property type="taxonomic scope" value="Bacteria"/>
</dbReference>
<protein>
    <submittedName>
        <fullName evidence="3">Putative membrane protein</fullName>
    </submittedName>
</protein>
<dbReference type="STRING" id="1179773.BN6_39740"/>
<dbReference type="AlphaFoldDB" id="K0JYP6"/>